<dbReference type="InterPro" id="IPR043504">
    <property type="entry name" value="Peptidase_S1_PA_chymotrypsin"/>
</dbReference>
<comment type="similarity">
    <text evidence="2">Belongs to the peptidase S1 family. CLIP subfamily.</text>
</comment>
<gene>
    <name evidence="4" type="ORF">MATL_G00045950</name>
</gene>
<reference evidence="4" key="1">
    <citation type="submission" date="2021-01" db="EMBL/GenBank/DDBJ databases">
        <authorList>
            <person name="Zahm M."/>
            <person name="Roques C."/>
            <person name="Cabau C."/>
            <person name="Klopp C."/>
            <person name="Donnadieu C."/>
            <person name="Jouanno E."/>
            <person name="Lampietro C."/>
            <person name="Louis A."/>
            <person name="Herpin A."/>
            <person name="Echchiki A."/>
            <person name="Berthelot C."/>
            <person name="Parey E."/>
            <person name="Roest-Crollius H."/>
            <person name="Braasch I."/>
            <person name="Postlethwait J."/>
            <person name="Bobe J."/>
            <person name="Montfort J."/>
            <person name="Bouchez O."/>
            <person name="Begum T."/>
            <person name="Mejri S."/>
            <person name="Adams A."/>
            <person name="Chen W.-J."/>
            <person name="Guiguen Y."/>
        </authorList>
    </citation>
    <scope>NUCLEOTIDE SEQUENCE</scope>
    <source>
        <strain evidence="4">YG-15Mar2019-1</strain>
        <tissue evidence="4">Brain</tissue>
    </source>
</reference>
<keyword evidence="1" id="KW-1015">Disulfide bond</keyword>
<dbReference type="InterPro" id="IPR001254">
    <property type="entry name" value="Trypsin_dom"/>
</dbReference>
<dbReference type="SUPFAM" id="SSF50494">
    <property type="entry name" value="Trypsin-like serine proteases"/>
    <property type="match status" value="1"/>
</dbReference>
<dbReference type="Pfam" id="PF00089">
    <property type="entry name" value="Trypsin"/>
    <property type="match status" value="1"/>
</dbReference>
<dbReference type="CDD" id="cd00190">
    <property type="entry name" value="Tryp_SPc"/>
    <property type="match status" value="1"/>
</dbReference>
<feature type="domain" description="Peptidase S1" evidence="3">
    <location>
        <begin position="1"/>
        <end position="191"/>
    </location>
</feature>
<dbReference type="PROSITE" id="PS50240">
    <property type="entry name" value="TRYPSIN_DOM"/>
    <property type="match status" value="1"/>
</dbReference>
<evidence type="ECO:0000313" key="5">
    <source>
        <dbReference type="Proteomes" id="UP001046870"/>
    </source>
</evidence>
<sequence>MTRPLNMLAVRLGAYHLSDTAPNDCLYSIIQAERHHAYKNIFAGDDIAMLKLDRDIKFCKSVGPVPRLAQAGEIFNEKSICYAAGWGCIAGGVPLREPGTLQEARLSVMDSRICLQHLHYAGWKTIRPEMICAGRPGTTACHGDSGGPLMCYSRNNLVQVGVVSGGNKHCAGPTVFTRVSSYRDFIQKYTNRTSAELH</sequence>
<dbReference type="SMART" id="SM00020">
    <property type="entry name" value="Tryp_SPc"/>
    <property type="match status" value="1"/>
</dbReference>
<dbReference type="InterPro" id="IPR001314">
    <property type="entry name" value="Peptidase_S1A"/>
</dbReference>
<comment type="caution">
    <text evidence="4">The sequence shown here is derived from an EMBL/GenBank/DDBJ whole genome shotgun (WGS) entry which is preliminary data.</text>
</comment>
<dbReference type="GO" id="GO:0004252">
    <property type="term" value="F:serine-type endopeptidase activity"/>
    <property type="evidence" value="ECO:0007669"/>
    <property type="project" value="InterPro"/>
</dbReference>
<accession>A0A9D3QAS0</accession>
<dbReference type="InterPro" id="IPR051487">
    <property type="entry name" value="Ser/Thr_Proteases_Immune/Dev"/>
</dbReference>
<dbReference type="EMBL" id="JAFDVH010000003">
    <property type="protein sequence ID" value="KAG7484080.1"/>
    <property type="molecule type" value="Genomic_DNA"/>
</dbReference>
<proteinExistence type="inferred from homology"/>
<dbReference type="OrthoDB" id="6339452at2759"/>
<organism evidence="4 5">
    <name type="scientific">Megalops atlanticus</name>
    <name type="common">Tarpon</name>
    <name type="synonym">Clupea gigantea</name>
    <dbReference type="NCBI Taxonomy" id="7932"/>
    <lineage>
        <taxon>Eukaryota</taxon>
        <taxon>Metazoa</taxon>
        <taxon>Chordata</taxon>
        <taxon>Craniata</taxon>
        <taxon>Vertebrata</taxon>
        <taxon>Euteleostomi</taxon>
        <taxon>Actinopterygii</taxon>
        <taxon>Neopterygii</taxon>
        <taxon>Teleostei</taxon>
        <taxon>Elopiformes</taxon>
        <taxon>Megalopidae</taxon>
        <taxon>Megalops</taxon>
    </lineage>
</organism>
<protein>
    <recommendedName>
        <fullName evidence="3">Peptidase S1 domain-containing protein</fullName>
    </recommendedName>
</protein>
<keyword evidence="5" id="KW-1185">Reference proteome</keyword>
<dbReference type="InterPro" id="IPR033116">
    <property type="entry name" value="TRYPSIN_SER"/>
</dbReference>
<dbReference type="InterPro" id="IPR009003">
    <property type="entry name" value="Peptidase_S1_PA"/>
</dbReference>
<dbReference type="PANTHER" id="PTHR24256">
    <property type="entry name" value="TRYPTASE-RELATED"/>
    <property type="match status" value="1"/>
</dbReference>
<evidence type="ECO:0000259" key="3">
    <source>
        <dbReference type="PROSITE" id="PS50240"/>
    </source>
</evidence>
<dbReference type="PROSITE" id="PS00135">
    <property type="entry name" value="TRYPSIN_SER"/>
    <property type="match status" value="1"/>
</dbReference>
<dbReference type="Proteomes" id="UP001046870">
    <property type="component" value="Chromosome 3"/>
</dbReference>
<dbReference type="Gene3D" id="2.40.10.10">
    <property type="entry name" value="Trypsin-like serine proteases"/>
    <property type="match status" value="1"/>
</dbReference>
<dbReference type="GO" id="GO:0006508">
    <property type="term" value="P:proteolysis"/>
    <property type="evidence" value="ECO:0007669"/>
    <property type="project" value="InterPro"/>
</dbReference>
<evidence type="ECO:0000256" key="2">
    <source>
        <dbReference type="ARBA" id="ARBA00024195"/>
    </source>
</evidence>
<name>A0A9D3QAS0_MEGAT</name>
<evidence type="ECO:0000256" key="1">
    <source>
        <dbReference type="ARBA" id="ARBA00023157"/>
    </source>
</evidence>
<dbReference type="AlphaFoldDB" id="A0A9D3QAS0"/>
<dbReference type="PRINTS" id="PR00722">
    <property type="entry name" value="CHYMOTRYPSIN"/>
</dbReference>
<evidence type="ECO:0000313" key="4">
    <source>
        <dbReference type="EMBL" id="KAG7484080.1"/>
    </source>
</evidence>